<dbReference type="PROSITE" id="PS51318">
    <property type="entry name" value="TAT"/>
    <property type="match status" value="1"/>
</dbReference>
<dbReference type="Pfam" id="PF01261">
    <property type="entry name" value="AP_endonuc_2"/>
    <property type="match status" value="1"/>
</dbReference>
<dbReference type="PANTHER" id="PTHR12110">
    <property type="entry name" value="HYDROXYPYRUVATE ISOMERASE"/>
    <property type="match status" value="1"/>
</dbReference>
<comment type="caution">
    <text evidence="3">The sequence shown here is derived from an EMBL/GenBank/DDBJ whole genome shotgun (WGS) entry which is preliminary data.</text>
</comment>
<dbReference type="EMBL" id="JBGEHV010000002">
    <property type="protein sequence ID" value="MEY8038244.1"/>
    <property type="molecule type" value="Genomic_DNA"/>
</dbReference>
<sequence length="270" mass="29993">MPLPRRTLLQTAAVLAAAGAATGAASHHPGRIPHKAISIQLYTLRSLLDADLVPTLRQLADIGYRTVETAGTHGRTAAEFRSVLDDLGLRATSGHSGLEGGIDALIEESCALGHRRVAVPYAEFDTADGWREFADQLNEAGHRCRRAGLRFGYHNHDHEFATVDGHRPFDILLHRTDPRLVHFELDVYWAVHAGQDPVALVDAHRGRFPQLHVKDRSATGEMVDPGTGTIDFPELFDHARAKEFIVEHDNPTDPMRTARVGFRYLRTVRW</sequence>
<dbReference type="Proteomes" id="UP001564626">
    <property type="component" value="Unassembled WGS sequence"/>
</dbReference>
<feature type="chain" id="PRO_5046711527" evidence="1">
    <location>
        <begin position="24"/>
        <end position="270"/>
    </location>
</feature>
<dbReference type="Gene3D" id="3.20.20.150">
    <property type="entry name" value="Divalent-metal-dependent TIM barrel enzymes"/>
    <property type="match status" value="1"/>
</dbReference>
<gene>
    <name evidence="3" type="ORF">AB8O55_02435</name>
</gene>
<keyword evidence="1" id="KW-0732">Signal</keyword>
<dbReference type="InterPro" id="IPR050312">
    <property type="entry name" value="IolE/XylAMocC-like"/>
</dbReference>
<proteinExistence type="predicted"/>
<accession>A0ABV4CFP9</accession>
<keyword evidence="3" id="KW-0413">Isomerase</keyword>
<dbReference type="GO" id="GO:0016853">
    <property type="term" value="F:isomerase activity"/>
    <property type="evidence" value="ECO:0007669"/>
    <property type="project" value="UniProtKB-KW"/>
</dbReference>
<keyword evidence="4" id="KW-1185">Reference proteome</keyword>
<name>A0ABV4CFP9_9PSEU</name>
<evidence type="ECO:0000313" key="4">
    <source>
        <dbReference type="Proteomes" id="UP001564626"/>
    </source>
</evidence>
<evidence type="ECO:0000256" key="1">
    <source>
        <dbReference type="SAM" id="SignalP"/>
    </source>
</evidence>
<dbReference type="PANTHER" id="PTHR12110:SF41">
    <property type="entry name" value="INOSOSE DEHYDRATASE"/>
    <property type="match status" value="1"/>
</dbReference>
<protein>
    <submittedName>
        <fullName evidence="3">Sugar phosphate isomerase/epimerase family protein</fullName>
    </submittedName>
</protein>
<dbReference type="InterPro" id="IPR006311">
    <property type="entry name" value="TAT_signal"/>
</dbReference>
<dbReference type="RefSeq" id="WP_369774528.1">
    <property type="nucleotide sequence ID" value="NZ_JBGEHV010000002.1"/>
</dbReference>
<feature type="signal peptide" evidence="1">
    <location>
        <begin position="1"/>
        <end position="23"/>
    </location>
</feature>
<dbReference type="InterPro" id="IPR036237">
    <property type="entry name" value="Xyl_isomerase-like_sf"/>
</dbReference>
<evidence type="ECO:0000259" key="2">
    <source>
        <dbReference type="Pfam" id="PF01261"/>
    </source>
</evidence>
<dbReference type="InterPro" id="IPR013022">
    <property type="entry name" value="Xyl_isomerase-like_TIM-brl"/>
</dbReference>
<organism evidence="3 4">
    <name type="scientific">Saccharopolyspora cebuensis</name>
    <dbReference type="NCBI Taxonomy" id="418759"/>
    <lineage>
        <taxon>Bacteria</taxon>
        <taxon>Bacillati</taxon>
        <taxon>Actinomycetota</taxon>
        <taxon>Actinomycetes</taxon>
        <taxon>Pseudonocardiales</taxon>
        <taxon>Pseudonocardiaceae</taxon>
        <taxon>Saccharopolyspora</taxon>
    </lineage>
</organism>
<evidence type="ECO:0000313" key="3">
    <source>
        <dbReference type="EMBL" id="MEY8038244.1"/>
    </source>
</evidence>
<dbReference type="SUPFAM" id="SSF51658">
    <property type="entry name" value="Xylose isomerase-like"/>
    <property type="match status" value="1"/>
</dbReference>
<feature type="domain" description="Xylose isomerase-like TIM barrel" evidence="2">
    <location>
        <begin position="56"/>
        <end position="267"/>
    </location>
</feature>
<reference evidence="3 4" key="1">
    <citation type="submission" date="2024-08" db="EMBL/GenBank/DDBJ databases">
        <title>Genome mining of Saccharopolyspora cebuensis PGLac3 from Nigerian medicinal plant.</title>
        <authorList>
            <person name="Ezeobiora C.E."/>
            <person name="Igbokwe N.H."/>
            <person name="Amin D.H."/>
            <person name="Mendie U.E."/>
        </authorList>
    </citation>
    <scope>NUCLEOTIDE SEQUENCE [LARGE SCALE GENOMIC DNA]</scope>
    <source>
        <strain evidence="3 4">PGLac3</strain>
    </source>
</reference>